<comment type="caution">
    <text evidence="6">The sequence shown here is derived from an EMBL/GenBank/DDBJ whole genome shotgun (WGS) entry which is preliminary data.</text>
</comment>
<dbReference type="OrthoDB" id="5293556at2"/>
<dbReference type="PANTHER" id="PTHR30055">
    <property type="entry name" value="HTH-TYPE TRANSCRIPTIONAL REGULATOR RUTR"/>
    <property type="match status" value="1"/>
</dbReference>
<evidence type="ECO:0000313" key="6">
    <source>
        <dbReference type="EMBL" id="ROS01125.1"/>
    </source>
</evidence>
<dbReference type="SUPFAM" id="SSF48498">
    <property type="entry name" value="Tetracyclin repressor-like, C-terminal domain"/>
    <property type="match status" value="1"/>
</dbReference>
<evidence type="ECO:0000313" key="7">
    <source>
        <dbReference type="Proteomes" id="UP000275394"/>
    </source>
</evidence>
<dbReference type="InterPro" id="IPR009057">
    <property type="entry name" value="Homeodomain-like_sf"/>
</dbReference>
<protein>
    <submittedName>
        <fullName evidence="6">TetR family transcriptional regulator</fullName>
    </submittedName>
</protein>
<organism evidence="6 7">
    <name type="scientific">Sinobacterium caligoides</name>
    <dbReference type="NCBI Taxonomy" id="933926"/>
    <lineage>
        <taxon>Bacteria</taxon>
        <taxon>Pseudomonadati</taxon>
        <taxon>Pseudomonadota</taxon>
        <taxon>Gammaproteobacteria</taxon>
        <taxon>Cellvibrionales</taxon>
        <taxon>Spongiibacteraceae</taxon>
        <taxon>Sinobacterium</taxon>
    </lineage>
</organism>
<dbReference type="PANTHER" id="PTHR30055:SF151">
    <property type="entry name" value="TRANSCRIPTIONAL REGULATORY PROTEIN"/>
    <property type="match status" value="1"/>
</dbReference>
<proteinExistence type="predicted"/>
<dbReference type="SUPFAM" id="SSF46689">
    <property type="entry name" value="Homeodomain-like"/>
    <property type="match status" value="1"/>
</dbReference>
<evidence type="ECO:0000259" key="5">
    <source>
        <dbReference type="PROSITE" id="PS50977"/>
    </source>
</evidence>
<evidence type="ECO:0000256" key="2">
    <source>
        <dbReference type="ARBA" id="ARBA00023125"/>
    </source>
</evidence>
<keyword evidence="3" id="KW-0804">Transcription</keyword>
<dbReference type="Gene3D" id="1.10.357.10">
    <property type="entry name" value="Tetracycline Repressor, domain 2"/>
    <property type="match status" value="1"/>
</dbReference>
<dbReference type="Pfam" id="PF02909">
    <property type="entry name" value="TetR_C_1"/>
    <property type="match status" value="1"/>
</dbReference>
<keyword evidence="7" id="KW-1185">Reference proteome</keyword>
<dbReference type="InterPro" id="IPR004111">
    <property type="entry name" value="Repressor_TetR_C"/>
</dbReference>
<dbReference type="RefSeq" id="WP_123711955.1">
    <property type="nucleotide sequence ID" value="NZ_RKHR01000004.1"/>
</dbReference>
<dbReference type="PROSITE" id="PS50977">
    <property type="entry name" value="HTH_TETR_2"/>
    <property type="match status" value="1"/>
</dbReference>
<feature type="DNA-binding region" description="H-T-H motif" evidence="4">
    <location>
        <begin position="30"/>
        <end position="49"/>
    </location>
</feature>
<dbReference type="AlphaFoldDB" id="A0A3N2DP70"/>
<dbReference type="Pfam" id="PF00440">
    <property type="entry name" value="TetR_N"/>
    <property type="match status" value="1"/>
</dbReference>
<keyword evidence="2 4" id="KW-0238">DNA-binding</keyword>
<dbReference type="InterPro" id="IPR036271">
    <property type="entry name" value="Tet_transcr_reg_TetR-rel_C_sf"/>
</dbReference>
<dbReference type="GO" id="GO:0000976">
    <property type="term" value="F:transcription cis-regulatory region binding"/>
    <property type="evidence" value="ECO:0007669"/>
    <property type="project" value="TreeGrafter"/>
</dbReference>
<keyword evidence="1" id="KW-0805">Transcription regulation</keyword>
<dbReference type="EMBL" id="RKHR01000004">
    <property type="protein sequence ID" value="ROS01125.1"/>
    <property type="molecule type" value="Genomic_DNA"/>
</dbReference>
<reference evidence="6 7" key="1">
    <citation type="submission" date="2018-11" db="EMBL/GenBank/DDBJ databases">
        <title>Genomic Encyclopedia of Type Strains, Phase IV (KMG-IV): sequencing the most valuable type-strain genomes for metagenomic binning, comparative biology and taxonomic classification.</title>
        <authorList>
            <person name="Goeker M."/>
        </authorList>
    </citation>
    <scope>NUCLEOTIDE SEQUENCE [LARGE SCALE GENOMIC DNA]</scope>
    <source>
        <strain evidence="6 7">DSM 100316</strain>
    </source>
</reference>
<dbReference type="GO" id="GO:0045892">
    <property type="term" value="P:negative regulation of DNA-templated transcription"/>
    <property type="evidence" value="ECO:0007669"/>
    <property type="project" value="InterPro"/>
</dbReference>
<accession>A0A3N2DP70</accession>
<name>A0A3N2DP70_9GAMM</name>
<dbReference type="Proteomes" id="UP000275394">
    <property type="component" value="Unassembled WGS sequence"/>
</dbReference>
<feature type="domain" description="HTH tetR-type" evidence="5">
    <location>
        <begin position="7"/>
        <end position="67"/>
    </location>
</feature>
<sequence length="219" mass="24106">MKRQKPNLSRQKIVDAALSMAAEATVDDISIHRLAKQLAVTPMAIYRHFANKADLQAEMLDQFIIQADVMPEQYDDWQHWLHQLAEAMYRALCEQPSWIPLFGRVHFKAGALTVMDRSVGMLKTAGFDDASAVAGFYGLIHCLIGAATQYSFFHREGGEAFSMLTLQKDAAVAQHYPHLAALNKTAAPASQLDLLASSLTPYLRGLSLTLTAQTSADLG</sequence>
<evidence type="ECO:0000256" key="3">
    <source>
        <dbReference type="ARBA" id="ARBA00023163"/>
    </source>
</evidence>
<dbReference type="InterPro" id="IPR001647">
    <property type="entry name" value="HTH_TetR"/>
</dbReference>
<gene>
    <name evidence="6" type="ORF">EDC56_1553</name>
</gene>
<evidence type="ECO:0000256" key="4">
    <source>
        <dbReference type="PROSITE-ProRule" id="PRU00335"/>
    </source>
</evidence>
<dbReference type="GO" id="GO:0003700">
    <property type="term" value="F:DNA-binding transcription factor activity"/>
    <property type="evidence" value="ECO:0007669"/>
    <property type="project" value="TreeGrafter"/>
</dbReference>
<dbReference type="InterPro" id="IPR050109">
    <property type="entry name" value="HTH-type_TetR-like_transc_reg"/>
</dbReference>
<evidence type="ECO:0000256" key="1">
    <source>
        <dbReference type="ARBA" id="ARBA00023015"/>
    </source>
</evidence>